<evidence type="ECO:0000313" key="2">
    <source>
        <dbReference type="EMBL" id="EEC94981.1"/>
    </source>
</evidence>
<feature type="domain" description="IrrE N-terminal-like" evidence="1">
    <location>
        <begin position="73"/>
        <end position="165"/>
    </location>
</feature>
<protein>
    <submittedName>
        <fullName evidence="2">Putative toxin-antitoxin system, toxin component</fullName>
    </submittedName>
</protein>
<name>B7BF19_9BACT</name>
<dbReference type="HOGENOM" id="CLU_1053128_0_0_10"/>
<dbReference type="RefSeq" id="WP_008152016.1">
    <property type="nucleotide sequence ID" value="NZ_CP102285.1"/>
</dbReference>
<dbReference type="InterPro" id="IPR052345">
    <property type="entry name" value="Rad_response_metalloprotease"/>
</dbReference>
<reference evidence="2 3" key="2">
    <citation type="submission" date="2008-10" db="EMBL/GenBank/DDBJ databases">
        <authorList>
            <person name="Fulton L."/>
            <person name="Clifton S."/>
            <person name="Fulton B."/>
            <person name="Xu J."/>
            <person name="Minx P."/>
            <person name="Pepin K.H."/>
            <person name="Johnson M."/>
            <person name="Bhonagiri V."/>
            <person name="Nash W.E."/>
            <person name="Mardis E.R."/>
            <person name="Wilson R.K."/>
        </authorList>
    </citation>
    <scope>NUCLEOTIDE SEQUENCE [LARGE SCALE GENOMIC DNA]</scope>
    <source>
        <strain evidence="2 3">DSM 18315</strain>
    </source>
</reference>
<dbReference type="PANTHER" id="PTHR43236">
    <property type="entry name" value="ANTITOXIN HIGA1"/>
    <property type="match status" value="1"/>
</dbReference>
<evidence type="ECO:0000259" key="1">
    <source>
        <dbReference type="Pfam" id="PF06114"/>
    </source>
</evidence>
<dbReference type="GeneID" id="93406781"/>
<dbReference type="Proteomes" id="UP000005510">
    <property type="component" value="Unassembled WGS sequence"/>
</dbReference>
<dbReference type="AlphaFoldDB" id="B7BF19"/>
<organism evidence="2 3">
    <name type="scientific">Parabacteroides johnsonii DSM 18315</name>
    <dbReference type="NCBI Taxonomy" id="537006"/>
    <lineage>
        <taxon>Bacteria</taxon>
        <taxon>Pseudomonadati</taxon>
        <taxon>Bacteroidota</taxon>
        <taxon>Bacteroidia</taxon>
        <taxon>Bacteroidales</taxon>
        <taxon>Tannerellaceae</taxon>
        <taxon>Parabacteroides</taxon>
    </lineage>
</organism>
<reference evidence="2 3" key="1">
    <citation type="submission" date="2008-10" db="EMBL/GenBank/DDBJ databases">
        <title>Draft genome sequence of Parabacteroides johnsonii (DSM 18315).</title>
        <authorList>
            <person name="Sudarsanam P."/>
            <person name="Ley R."/>
            <person name="Guruge J."/>
            <person name="Turnbaugh P.J."/>
            <person name="Mahowald M."/>
            <person name="Liep D."/>
            <person name="Gordon J."/>
        </authorList>
    </citation>
    <scope>NUCLEOTIDE SEQUENCE [LARGE SCALE GENOMIC DNA]</scope>
    <source>
        <strain evidence="2 3">DSM 18315</strain>
    </source>
</reference>
<dbReference type="InterPro" id="IPR010359">
    <property type="entry name" value="IrrE_HExxH"/>
</dbReference>
<dbReference type="PANTHER" id="PTHR43236:SF1">
    <property type="entry name" value="BLL7220 PROTEIN"/>
    <property type="match status" value="1"/>
</dbReference>
<dbReference type="STRING" id="537006.PRABACTJOHN_03648"/>
<gene>
    <name evidence="2" type="ORF">PRABACTJOHN_03648</name>
</gene>
<proteinExistence type="predicted"/>
<dbReference type="Gene3D" id="1.10.10.2910">
    <property type="match status" value="1"/>
</dbReference>
<accession>B7BF19</accession>
<dbReference type="Pfam" id="PF06114">
    <property type="entry name" value="Peptidase_M78"/>
    <property type="match status" value="1"/>
</dbReference>
<sequence length="265" mass="31076">MEISNVRKNELIELAEFVADDFCPKGMIMPEIIATRSGITYNYGEYGTYFDGVLEHDAGEFHIYLNKQNILYQDNTRLRFSFAHELGHFFIDEHRNALKKGKSLHKSYHRLLPKNIIEYEADCFASNLLMPPKRFLQFVHKRKFDFSVIESLSKEFGTSLSATLFKFVEIGNYPIMVVYSENNKIKYHWCSHDFPYKYFKEHSSKKLPPLTVAGDYFINGITCEDAEIVNANDWFSSYEDIRGVKLFEKCIYPTYNNVVISIIWQ</sequence>
<comment type="caution">
    <text evidence="2">The sequence shown here is derived from an EMBL/GenBank/DDBJ whole genome shotgun (WGS) entry which is preliminary data.</text>
</comment>
<dbReference type="EMBL" id="ABYH01000378">
    <property type="protein sequence ID" value="EEC94981.1"/>
    <property type="molecule type" value="Genomic_DNA"/>
</dbReference>
<evidence type="ECO:0000313" key="3">
    <source>
        <dbReference type="Proteomes" id="UP000005510"/>
    </source>
</evidence>